<feature type="compositionally biased region" description="Low complexity" evidence="1">
    <location>
        <begin position="25"/>
        <end position="40"/>
    </location>
</feature>
<keyword evidence="2" id="KW-1133">Transmembrane helix</keyword>
<organism evidence="3 4">
    <name type="scientific">Leucosporidium creatinivorum</name>
    <dbReference type="NCBI Taxonomy" id="106004"/>
    <lineage>
        <taxon>Eukaryota</taxon>
        <taxon>Fungi</taxon>
        <taxon>Dikarya</taxon>
        <taxon>Basidiomycota</taxon>
        <taxon>Pucciniomycotina</taxon>
        <taxon>Microbotryomycetes</taxon>
        <taxon>Leucosporidiales</taxon>
        <taxon>Leucosporidium</taxon>
    </lineage>
</organism>
<feature type="compositionally biased region" description="Low complexity" evidence="1">
    <location>
        <begin position="242"/>
        <end position="260"/>
    </location>
</feature>
<keyword evidence="2" id="KW-0812">Transmembrane</keyword>
<dbReference type="Gene3D" id="2.60.120.260">
    <property type="entry name" value="Galactose-binding domain-like"/>
    <property type="match status" value="1"/>
</dbReference>
<evidence type="ECO:0000313" key="4">
    <source>
        <dbReference type="Proteomes" id="UP000193467"/>
    </source>
</evidence>
<feature type="region of interest" description="Disordered" evidence="1">
    <location>
        <begin position="299"/>
        <end position="321"/>
    </location>
</feature>
<sequence>MSSTEGSAAAVASGVVDGMNALFGDSSDASAVSEAATTATSDEETASATPRSQQVLPTDVVVPDSSATTNSTTVDEDRVGQPMQGSSDAEETVIVHSDSSLEYGCPQNGTWSHSQVLSGSLTASTVDGAGCYVSFTFTGDSVQMFGATGPKAGVFGCSTSSDIWQAVGWWSAFGTTPYFASYQGSCTIAGLGFGKHTITMTNSPSELHLLPRFSAVTWAAPEWSGCCPVYTFPDGAATTVEPSSGSTESASPTATTTASTSTVSPAATSYEWKSILGVSLAALGIVALASLAMCCKTRGKKKSGDLSSLAKEMDPERSDSE</sequence>
<evidence type="ECO:0000256" key="2">
    <source>
        <dbReference type="SAM" id="Phobius"/>
    </source>
</evidence>
<keyword evidence="4" id="KW-1185">Reference proteome</keyword>
<evidence type="ECO:0000313" key="3">
    <source>
        <dbReference type="EMBL" id="ORY63693.1"/>
    </source>
</evidence>
<reference evidence="3 4" key="1">
    <citation type="submission" date="2016-07" db="EMBL/GenBank/DDBJ databases">
        <title>Pervasive Adenine N6-methylation of Active Genes in Fungi.</title>
        <authorList>
            <consortium name="DOE Joint Genome Institute"/>
            <person name="Mondo S.J."/>
            <person name="Dannebaum R.O."/>
            <person name="Kuo R.C."/>
            <person name="Labutti K."/>
            <person name="Haridas S."/>
            <person name="Kuo A."/>
            <person name="Salamov A."/>
            <person name="Ahrendt S.R."/>
            <person name="Lipzen A."/>
            <person name="Sullivan W."/>
            <person name="Andreopoulos W.B."/>
            <person name="Clum A."/>
            <person name="Lindquist E."/>
            <person name="Daum C."/>
            <person name="Ramamoorthy G.K."/>
            <person name="Gryganskyi A."/>
            <person name="Culley D."/>
            <person name="Magnuson J.K."/>
            <person name="James T.Y."/>
            <person name="O'Malley M.A."/>
            <person name="Stajich J.E."/>
            <person name="Spatafora J.W."/>
            <person name="Visel A."/>
            <person name="Grigoriev I.V."/>
        </authorList>
    </citation>
    <scope>NUCLEOTIDE SEQUENCE [LARGE SCALE GENOMIC DNA]</scope>
    <source>
        <strain evidence="3 4">62-1032</strain>
    </source>
</reference>
<name>A0A1Y2DWQ7_9BASI</name>
<dbReference type="EMBL" id="MCGR01000068">
    <property type="protein sequence ID" value="ORY63693.1"/>
    <property type="molecule type" value="Genomic_DNA"/>
</dbReference>
<keyword evidence="2" id="KW-0472">Membrane</keyword>
<evidence type="ECO:0000256" key="1">
    <source>
        <dbReference type="SAM" id="MobiDB-lite"/>
    </source>
</evidence>
<feature type="compositionally biased region" description="Basic and acidic residues" evidence="1">
    <location>
        <begin position="311"/>
        <end position="321"/>
    </location>
</feature>
<feature type="region of interest" description="Disordered" evidence="1">
    <location>
        <begin position="19"/>
        <end position="90"/>
    </location>
</feature>
<feature type="region of interest" description="Disordered" evidence="1">
    <location>
        <begin position="241"/>
        <end position="260"/>
    </location>
</feature>
<accession>A0A1Y2DWQ7</accession>
<proteinExistence type="predicted"/>
<dbReference type="Proteomes" id="UP000193467">
    <property type="component" value="Unassembled WGS sequence"/>
</dbReference>
<gene>
    <name evidence="3" type="ORF">BCR35DRAFT_334797</name>
</gene>
<protein>
    <submittedName>
        <fullName evidence="3">Uncharacterized protein</fullName>
    </submittedName>
</protein>
<dbReference type="OrthoDB" id="2529959at2759"/>
<comment type="caution">
    <text evidence="3">The sequence shown here is derived from an EMBL/GenBank/DDBJ whole genome shotgun (WGS) entry which is preliminary data.</text>
</comment>
<dbReference type="InParanoid" id="A0A1Y2DWQ7"/>
<feature type="transmembrane region" description="Helical" evidence="2">
    <location>
        <begin position="275"/>
        <end position="295"/>
    </location>
</feature>
<dbReference type="AlphaFoldDB" id="A0A1Y2DWQ7"/>